<evidence type="ECO:0000313" key="4">
    <source>
        <dbReference type="Proteomes" id="UP001642482"/>
    </source>
</evidence>
<dbReference type="Gene3D" id="1.25.40.20">
    <property type="entry name" value="Ankyrin repeat-containing domain"/>
    <property type="match status" value="1"/>
</dbReference>
<dbReference type="EMBL" id="CAWUHD010000100">
    <property type="protein sequence ID" value="CAK7231233.1"/>
    <property type="molecule type" value="Genomic_DNA"/>
</dbReference>
<feature type="region of interest" description="Disordered" evidence="1">
    <location>
        <begin position="395"/>
        <end position="447"/>
    </location>
</feature>
<keyword evidence="4" id="KW-1185">Reference proteome</keyword>
<evidence type="ECO:0000259" key="2">
    <source>
        <dbReference type="PROSITE" id="PS50181"/>
    </source>
</evidence>
<sequence>MADANQAEDAAEPLPPPSPPPLMRLPNELLFDIADHLDLGSMARLMVSSRFLYQLLVDRLYRRDADARGTVQEGGGCLCCPSALRWGCRTSNVDTIRRAASASGVSLRISWPHVLAMALDSGTPSPVRTLKCLLEHGLPANVVSLSSPEDDRDGRLPTFWPHLAAILEAAVRPPRWCPLPVVTAFLDHGGTLSMANESPEKQVHLETIASAEWDRVQDLVQVRGPRQWRWPHPTSSGPTLRHDHCLHDTVPCNVALTRLLFERGRADPNIVSMPPADGESLLMERFLHDARRPVDLLRCLFDAGADLGSMVCHRGQSRLHTILEDAVRQRSFAASPRRPAWDCYPAALSYNKAEDIVRFFLSRGLPGVDLGGDDLANRRTLWLLDRWDPHWQRLYRRPGQQSSRKKRRKTQAQEGGRRKRKKVQVDTQEDTVKPPTATNLDVGPNYV</sequence>
<dbReference type="InterPro" id="IPR001810">
    <property type="entry name" value="F-box_dom"/>
</dbReference>
<evidence type="ECO:0000313" key="3">
    <source>
        <dbReference type="EMBL" id="CAK7231233.1"/>
    </source>
</evidence>
<evidence type="ECO:0000256" key="1">
    <source>
        <dbReference type="SAM" id="MobiDB-lite"/>
    </source>
</evidence>
<comment type="caution">
    <text evidence="3">The sequence shown here is derived from an EMBL/GenBank/DDBJ whole genome shotgun (WGS) entry which is preliminary data.</text>
</comment>
<proteinExistence type="predicted"/>
<feature type="domain" description="F-box" evidence="2">
    <location>
        <begin position="19"/>
        <end position="64"/>
    </location>
</feature>
<feature type="region of interest" description="Disordered" evidence="1">
    <location>
        <begin position="1"/>
        <end position="21"/>
    </location>
</feature>
<organism evidence="3 4">
    <name type="scientific">Sporothrix eucalyptigena</name>
    <dbReference type="NCBI Taxonomy" id="1812306"/>
    <lineage>
        <taxon>Eukaryota</taxon>
        <taxon>Fungi</taxon>
        <taxon>Dikarya</taxon>
        <taxon>Ascomycota</taxon>
        <taxon>Pezizomycotina</taxon>
        <taxon>Sordariomycetes</taxon>
        <taxon>Sordariomycetidae</taxon>
        <taxon>Ophiostomatales</taxon>
        <taxon>Ophiostomataceae</taxon>
        <taxon>Sporothrix</taxon>
    </lineage>
</organism>
<name>A0ABP0CH03_9PEZI</name>
<reference evidence="3 4" key="1">
    <citation type="submission" date="2024-01" db="EMBL/GenBank/DDBJ databases">
        <authorList>
            <person name="Allen C."/>
            <person name="Tagirdzhanova G."/>
        </authorList>
    </citation>
    <scope>NUCLEOTIDE SEQUENCE [LARGE SCALE GENOMIC DNA]</scope>
</reference>
<dbReference type="Proteomes" id="UP001642482">
    <property type="component" value="Unassembled WGS sequence"/>
</dbReference>
<dbReference type="PROSITE" id="PS50181">
    <property type="entry name" value="FBOX"/>
    <property type="match status" value="1"/>
</dbReference>
<accession>A0ABP0CH03</accession>
<dbReference type="InterPro" id="IPR036770">
    <property type="entry name" value="Ankyrin_rpt-contain_sf"/>
</dbReference>
<gene>
    <name evidence="3" type="ORF">SEUCBS140593_007856</name>
</gene>
<protein>
    <recommendedName>
        <fullName evidence="2">F-box domain-containing protein</fullName>
    </recommendedName>
</protein>